<evidence type="ECO:0000259" key="3">
    <source>
        <dbReference type="Pfam" id="PF20416"/>
    </source>
</evidence>
<dbReference type="PANTHER" id="PTHR17695">
    <property type="entry name" value="SMALL SUBUNIT PROCESSOME COMPONENT 20 HOMOLOG"/>
    <property type="match status" value="1"/>
</dbReference>
<proteinExistence type="predicted"/>
<evidence type="ECO:0000313" key="5">
    <source>
        <dbReference type="EMBL" id="PAV23087.1"/>
    </source>
</evidence>
<dbReference type="PANTHER" id="PTHR17695:SF11">
    <property type="entry name" value="SMALL SUBUNIT PROCESSOME COMPONENT 20 HOMOLOG"/>
    <property type="match status" value="1"/>
</dbReference>
<name>A0A286UU31_9AGAM</name>
<dbReference type="GO" id="GO:0030686">
    <property type="term" value="C:90S preribosome"/>
    <property type="evidence" value="ECO:0007669"/>
    <property type="project" value="TreeGrafter"/>
</dbReference>
<comment type="caution">
    <text evidence="5">The sequence shown here is derived from an EMBL/GenBank/DDBJ whole genome shotgun (WGS) entry which is preliminary data.</text>
</comment>
<keyword evidence="6" id="KW-1185">Reference proteome</keyword>
<gene>
    <name evidence="5" type="ORF">PNOK_0015400</name>
</gene>
<sequence>MSDLNDDNGHRTKRFKYQSYGAQLKTVHPPPTLSIQKVDQALEHDAEQSCLFHAALSHWMQLNLSPEFLAFAHKTEPLSRSLALLLHSWKDVIDLWVDHALAANDEALRALFDLLQKFIEDLRTTITPSYHTLVSHLLSFLTRTLSPESLSALLSVLLTLFKHVLVPSVTQDVSGNEKTSVPTKVESTWELICSHLQPQSQPSNQNGGNKSKNMKWHPEVQRAVAESWSSVLRRLKKNERTRCIHMMMRSLDDSNYNGDEIDDFVAWSLVHTTKSVAHTVHTSAPTILSECIDYYLSLPGSSNNDIFTQNEDRTFRLIRRVVTALLHHVSNQAQFTVVADALISRFAKLREKEVKSSELDRMLAVLVVPCSVRQGSRLSTTQLSQILEAIRMFRPSICEILNSRTRNLQLIITSALCSQPSDLSVWMNAGRLLLEQLWSDDKSSKSYELVISLTGSLYELGWKGFQQFAIPPFMKNIPSTLDNEVVTSDPIIQVLRILARMAEDNILRKNMDEVVRGKLEKWAQNWLSTYKVSEGSNTVLKEILSLIPFLSSSELESSRILTDMALEIILSDTQTSKNVLIDDYQSSWANKSWAFGSIIHSLSVLLSKSKEKDKNMDFSLKKIVCVGIQNCSWSEFVMEGLSKLAKSLPVPDANQGQDIDSTRACLEKSLNSYSHVIRRSSLELLVVPWLCPTSQLFENVMKGCLVAEMVPLGVQSVRERVLRTEKISQTLPVSVQGSDVIESAAIRACVSWLIGQLKINLRPLWTPAAKTLATIAERYPDIVWSYAFNELRSVNEQPINGEKSEASCLETPGWVCDVQEDDDVVFEEERTWRDPSGHKMRNLVFKWVSNQSTQKSIIEVQRPKDRFDPVSYEAQLLSTINIFSSLAEKHNRELVPLFLSSASYSSKSARIRIVNWLTLFSKFSNPKAFYLSDKLLSLYTTILSHPDRTLQRISLTCLLTYKSSILTRYKDKLNLLLDDTKWRDELASLEIQKLTIEERKEFIPILVRMFYGLMREKGGRGKGGDRRTALLSTLGSCDEYELGLLVELMTESLVEDVGSSLIKSTVDLEKNLKVFSSSLQIGEKQQIGFLILLGDVLKNLGSRTSNFWDRLVPLVLSVTAHSQEVLQSDKYEEVAEEIEEEADDNEIAGESALALGKDAGTTIKDRQHRLIRQLGLKRLTEIFRLSTDFDFTPYLNFIFNEIVSPRVDLLDRENTQAPSALFELFDTWSHQPNTALYLAKYDQRVLGKIYDCLIAKNVKPVVVIRIYEIVERLIIFSEESSDLSELIMKPYLSGLLKNISLAIHQSSEVGKLSGGSAKSETVIQKELSVLARLSPYISNKDEAISLLSTFLPQLRKGVRDVPEAVKVDILTTICHLIPQINDFANEHESLYKKTFETLSFLFQHLKTKRSRLSLLNALKAFSSVDEDITSITDLLTELNSYSTMRMEEPDFDRRLSAFANLNEERWDKLSGKEWTPLLHNMLYFVQDEQELSMRSNASLTMKHFLDILSTTDTSSSLHICFVRILFPGIKRCLKAKHDLVRAEVMGILAHSVTKCSSIVALQEMRVLLASGDEEANFFNNIFHVQIHRRNRALRRLADFCDEPGFRNSTLKEIFIPVVNSFIAGTGSVDHHLVNEAILTLGRIAKHLNWQTYFSLVQQYIKLATDKTSTERTFSRALVSILDNFHFVLEDTFQKGVKSLENENDEEEVQEKSDNTVSSAVKIHDAVNNRLLPTLLRYLEKRDELEEANRIPLAIGIAKISLHLPEQTRDPQIMKLLTVLSQIFRSKSQETRDSTRETLCRIAAMLNTSYLPLVVKQLREALLRGPHLHVLAFVTHAVLAHITSDEAVQKSIKLDECVPDVVHVSAEVVLGQSGKDVESEGFKTKMKEVRKSSSMGMDSFSILAKYITPNALSDLLLPLKAIMQETESVKVMQKVDEVLRRIAVGLNANANLGSADLLTFCYTLISQNAEFFRQAVKMQKAKNKGKKVNDAIVNLKRKVEAEVDHYSLNSWRFVVFGLELFNTAIRRSRFDFHDKTVIARLEPMVNVIGNTLYASNGEVISSGLKATAQIIKCPLKNVEKSLPVFVRQILEIVKQTGGTESNVMQNALRTLSVVIRDCPSSQLKEKDLTFLLEVLTPDLEEVTRQGTAFNLLRSIVSRKFVVPEIYDLMERVSEIMVTSQSAQVQELCRSVLLTFLLDYPQGKGRLRNQFTFLVKNLSYVYESGRSSVLELLGAAISKFSDSIIEEYADMLFVALVLVLANDESQKCREMAAQLLKALLSRLEEEQRKTIMAHIHSWASQAHNTSLARVSLQAYGLVLDVLGTGTETFFTTLQIDLYSKIREAALEYERITEDEEEEDLSLSLDWQMPYQALNTLSKVFQVFPDTVSTGGKVPWSSVTVLLLYPHAWVRTAACRLLGSLYSKTPVGAPGDGDRNDPLSEEGMREIANALTLQLKSENLDEPLALQVVKNLFYIGKCFCEIVESESGEQNEGKGELPGVEGDESVGEDEDEDSEGEDETGSSTPSGSKHPLPWLFSRLSYQARSAHIYRTNRSSQTTNWTRQPSAIFRWFAAMASCMENTRLERYLLHILSPIYRIIDDKHIRDSEIEELKTLASEVSDLVQSKVGTTAFAATYSSVRQHVESVRRERRVARNVQMTTNPEAAMKRRISKNKGKKDSRKRKNNEFADKKIRMRFTKRRKVD</sequence>
<dbReference type="OrthoDB" id="360653at2759"/>
<evidence type="ECO:0000313" key="6">
    <source>
        <dbReference type="Proteomes" id="UP000217199"/>
    </source>
</evidence>
<organism evidence="5 6">
    <name type="scientific">Pyrrhoderma noxium</name>
    <dbReference type="NCBI Taxonomy" id="2282107"/>
    <lineage>
        <taxon>Eukaryota</taxon>
        <taxon>Fungi</taxon>
        <taxon>Dikarya</taxon>
        <taxon>Basidiomycota</taxon>
        <taxon>Agaricomycotina</taxon>
        <taxon>Agaricomycetes</taxon>
        <taxon>Hymenochaetales</taxon>
        <taxon>Hymenochaetaceae</taxon>
        <taxon>Pyrrhoderma</taxon>
    </lineage>
</organism>
<evidence type="ECO:0000259" key="2">
    <source>
        <dbReference type="Pfam" id="PF07539"/>
    </source>
</evidence>
<feature type="region of interest" description="Disordered" evidence="1">
    <location>
        <begin position="2486"/>
        <end position="2528"/>
    </location>
</feature>
<dbReference type="STRING" id="2282107.A0A286UU31"/>
<dbReference type="Gene3D" id="1.25.10.10">
    <property type="entry name" value="Leucine-rich Repeat Variant"/>
    <property type="match status" value="2"/>
</dbReference>
<dbReference type="InterPro" id="IPR046523">
    <property type="entry name" value="UTP20_dom"/>
</dbReference>
<evidence type="ECO:0000256" key="1">
    <source>
        <dbReference type="SAM" id="MobiDB-lite"/>
    </source>
</evidence>
<dbReference type="InterPro" id="IPR052575">
    <property type="entry name" value="SSU_processome_comp_20"/>
</dbReference>
<accession>A0A286UU31</accession>
<dbReference type="InterPro" id="IPR011430">
    <property type="entry name" value="UTP20_N"/>
</dbReference>
<feature type="region of interest" description="Disordered" evidence="1">
    <location>
        <begin position="2664"/>
        <end position="2699"/>
    </location>
</feature>
<evidence type="ECO:0000259" key="4">
    <source>
        <dbReference type="Pfam" id="PF23099"/>
    </source>
</evidence>
<feature type="compositionally biased region" description="Basic residues" evidence="1">
    <location>
        <begin position="2688"/>
        <end position="2699"/>
    </location>
</feature>
<dbReference type="Pfam" id="PF23099">
    <property type="entry name" value="UTP20_C"/>
    <property type="match status" value="1"/>
</dbReference>
<feature type="domain" description="U3 small nucleolar RNA-associated protein 20 N-terminal" evidence="2">
    <location>
        <begin position="909"/>
        <end position="1536"/>
    </location>
</feature>
<feature type="domain" description="U3 small nucleolar RNA-associated protein 20 C-terminal" evidence="4">
    <location>
        <begin position="2407"/>
        <end position="2681"/>
    </location>
</feature>
<reference evidence="5 6" key="1">
    <citation type="journal article" date="2017" name="Mol. Ecol.">
        <title>Comparative and population genomic landscape of Phellinus noxius: A hypervariable fungus causing root rot in trees.</title>
        <authorList>
            <person name="Chung C.L."/>
            <person name="Lee T.J."/>
            <person name="Akiba M."/>
            <person name="Lee H.H."/>
            <person name="Kuo T.H."/>
            <person name="Liu D."/>
            <person name="Ke H.M."/>
            <person name="Yokoi T."/>
            <person name="Roa M.B."/>
            <person name="Lu M.J."/>
            <person name="Chang Y.Y."/>
            <person name="Ann P.J."/>
            <person name="Tsai J.N."/>
            <person name="Chen C.Y."/>
            <person name="Tzean S.S."/>
            <person name="Ota Y."/>
            <person name="Hattori T."/>
            <person name="Sahashi N."/>
            <person name="Liou R.F."/>
            <person name="Kikuchi T."/>
            <person name="Tsai I.J."/>
        </authorList>
    </citation>
    <scope>NUCLEOTIDE SEQUENCE [LARGE SCALE GENOMIC DNA]</scope>
    <source>
        <strain evidence="5 6">FFPRI411160</strain>
    </source>
</reference>
<feature type="compositionally biased region" description="Acidic residues" evidence="1">
    <location>
        <begin position="2498"/>
        <end position="2517"/>
    </location>
</feature>
<dbReference type="InterPro" id="IPR057525">
    <property type="entry name" value="UTP20_C"/>
</dbReference>
<dbReference type="Pfam" id="PF20416">
    <property type="entry name" value="UTP20"/>
    <property type="match status" value="1"/>
</dbReference>
<dbReference type="InParanoid" id="A0A286UU31"/>
<dbReference type="SUPFAM" id="SSF48371">
    <property type="entry name" value="ARM repeat"/>
    <property type="match status" value="3"/>
</dbReference>
<dbReference type="FunCoup" id="A0A286UU31">
    <property type="interactions" value="530"/>
</dbReference>
<dbReference type="Proteomes" id="UP000217199">
    <property type="component" value="Unassembled WGS sequence"/>
</dbReference>
<feature type="compositionally biased region" description="Basic residues" evidence="1">
    <location>
        <begin position="2664"/>
        <end position="2679"/>
    </location>
</feature>
<protein>
    <submittedName>
        <fullName evidence="5">U3 snornp utp20</fullName>
    </submittedName>
</protein>
<dbReference type="InterPro" id="IPR016024">
    <property type="entry name" value="ARM-type_fold"/>
</dbReference>
<dbReference type="Pfam" id="PF07539">
    <property type="entry name" value="UTP20_N"/>
    <property type="match status" value="1"/>
</dbReference>
<dbReference type="GO" id="GO:0032040">
    <property type="term" value="C:small-subunit processome"/>
    <property type="evidence" value="ECO:0007669"/>
    <property type="project" value="TreeGrafter"/>
</dbReference>
<feature type="domain" description="U3 small nucleolar RNA-associated protein 20" evidence="3">
    <location>
        <begin position="1741"/>
        <end position="1964"/>
    </location>
</feature>
<dbReference type="InterPro" id="IPR011989">
    <property type="entry name" value="ARM-like"/>
</dbReference>
<dbReference type="EMBL" id="NBII01000001">
    <property type="protein sequence ID" value="PAV23087.1"/>
    <property type="molecule type" value="Genomic_DNA"/>
</dbReference>